<accession>A0A9W9K1A3</accession>
<dbReference type="EMBL" id="JAPQKI010000009">
    <property type="protein sequence ID" value="KAJ5089130.1"/>
    <property type="molecule type" value="Genomic_DNA"/>
</dbReference>
<gene>
    <name evidence="2" type="ORF">N7532_007814</name>
</gene>
<name>A0A9W9K1A3_9EURO</name>
<organism evidence="2 3">
    <name type="scientific">Penicillium argentinense</name>
    <dbReference type="NCBI Taxonomy" id="1131581"/>
    <lineage>
        <taxon>Eukaryota</taxon>
        <taxon>Fungi</taxon>
        <taxon>Dikarya</taxon>
        <taxon>Ascomycota</taxon>
        <taxon>Pezizomycotina</taxon>
        <taxon>Eurotiomycetes</taxon>
        <taxon>Eurotiomycetidae</taxon>
        <taxon>Eurotiales</taxon>
        <taxon>Aspergillaceae</taxon>
        <taxon>Penicillium</taxon>
    </lineage>
</organism>
<proteinExistence type="predicted"/>
<comment type="caution">
    <text evidence="2">The sequence shown here is derived from an EMBL/GenBank/DDBJ whole genome shotgun (WGS) entry which is preliminary data.</text>
</comment>
<dbReference type="Proteomes" id="UP001149074">
    <property type="component" value="Unassembled WGS sequence"/>
</dbReference>
<feature type="compositionally biased region" description="Basic and acidic residues" evidence="1">
    <location>
        <begin position="160"/>
        <end position="176"/>
    </location>
</feature>
<reference evidence="2" key="1">
    <citation type="submission" date="2022-11" db="EMBL/GenBank/DDBJ databases">
        <authorList>
            <person name="Petersen C."/>
        </authorList>
    </citation>
    <scope>NUCLEOTIDE SEQUENCE</scope>
    <source>
        <strain evidence="2">IBT 30761</strain>
    </source>
</reference>
<evidence type="ECO:0000256" key="1">
    <source>
        <dbReference type="SAM" id="MobiDB-lite"/>
    </source>
</evidence>
<dbReference type="OrthoDB" id="4334035at2759"/>
<feature type="region of interest" description="Disordered" evidence="1">
    <location>
        <begin position="160"/>
        <end position="179"/>
    </location>
</feature>
<sequence>MGFISSVARCVRDNKLSRKLSTNSRPQRLEDDYNDLIKISSNDISLARAESIASVSTIVHRSAHEPVLPTESPTQRKQLSPAELNLNSQMQTLFDNKQTLDHANYRAARALSRPEYPIFKLETVQSPHDTPTRKLQDPIETGEMMFGDNKAAAREGKLLKRQREEKDEKTAEEGKKGSKLRRSMTGFFRKTYSFRLPRSPVSMKNMRTSASPCWIDVDASSLADEECLVSEKDEEKWLEAHGLGGGRDIGIWTAGGEGMGRNY</sequence>
<reference evidence="2" key="2">
    <citation type="journal article" date="2023" name="IMA Fungus">
        <title>Comparative genomic study of the Penicillium genus elucidates a diverse pangenome and 15 lateral gene transfer events.</title>
        <authorList>
            <person name="Petersen C."/>
            <person name="Sorensen T."/>
            <person name="Nielsen M.R."/>
            <person name="Sondergaard T.E."/>
            <person name="Sorensen J.L."/>
            <person name="Fitzpatrick D.A."/>
            <person name="Frisvad J.C."/>
            <person name="Nielsen K.L."/>
        </authorList>
    </citation>
    <scope>NUCLEOTIDE SEQUENCE</scope>
    <source>
        <strain evidence="2">IBT 30761</strain>
    </source>
</reference>
<dbReference type="RefSeq" id="XP_056471112.1">
    <property type="nucleotide sequence ID" value="XM_056620306.1"/>
</dbReference>
<dbReference type="AlphaFoldDB" id="A0A9W9K1A3"/>
<protein>
    <submittedName>
        <fullName evidence="2">Uncharacterized protein</fullName>
    </submittedName>
</protein>
<keyword evidence="3" id="KW-1185">Reference proteome</keyword>
<evidence type="ECO:0000313" key="2">
    <source>
        <dbReference type="EMBL" id="KAJ5089130.1"/>
    </source>
</evidence>
<evidence type="ECO:0000313" key="3">
    <source>
        <dbReference type="Proteomes" id="UP001149074"/>
    </source>
</evidence>
<dbReference type="GeneID" id="81359285"/>